<dbReference type="OrthoDB" id="5103861at2759"/>
<comment type="similarity">
    <text evidence="3">Belongs to the RBT5 family.</text>
</comment>
<gene>
    <name evidence="18" type="ORF">BKA67DRAFT_657329</name>
</gene>
<reference evidence="18" key="1">
    <citation type="journal article" date="2021" name="Nat. Commun.">
        <title>Genetic determinants of endophytism in the Arabidopsis root mycobiome.</title>
        <authorList>
            <person name="Mesny F."/>
            <person name="Miyauchi S."/>
            <person name="Thiergart T."/>
            <person name="Pickel B."/>
            <person name="Atanasova L."/>
            <person name="Karlsson M."/>
            <person name="Huettel B."/>
            <person name="Barry K.W."/>
            <person name="Haridas S."/>
            <person name="Chen C."/>
            <person name="Bauer D."/>
            <person name="Andreopoulos W."/>
            <person name="Pangilinan J."/>
            <person name="LaButti K."/>
            <person name="Riley R."/>
            <person name="Lipzen A."/>
            <person name="Clum A."/>
            <person name="Drula E."/>
            <person name="Henrissat B."/>
            <person name="Kohler A."/>
            <person name="Grigoriev I.V."/>
            <person name="Martin F.M."/>
            <person name="Hacquard S."/>
        </authorList>
    </citation>
    <scope>NUCLEOTIDE SEQUENCE</scope>
    <source>
        <strain evidence="18">MPI-SDFR-AT-0073</strain>
    </source>
</reference>
<dbReference type="GO" id="GO:0005886">
    <property type="term" value="C:plasma membrane"/>
    <property type="evidence" value="ECO:0007669"/>
    <property type="project" value="UniProtKB-SubCell"/>
</dbReference>
<comment type="caution">
    <text evidence="18">The sequence shown here is derived from an EMBL/GenBank/DDBJ whole genome shotgun (WGS) entry which is preliminary data.</text>
</comment>
<evidence type="ECO:0000256" key="2">
    <source>
        <dbReference type="ARBA" id="ARBA00004613"/>
    </source>
</evidence>
<evidence type="ECO:0000256" key="16">
    <source>
        <dbReference type="SAM" id="SignalP"/>
    </source>
</evidence>
<keyword evidence="4" id="KW-1003">Cell membrane</keyword>
<dbReference type="EMBL" id="JAGPXC010000003">
    <property type="protein sequence ID" value="KAH6655385.1"/>
    <property type="molecule type" value="Genomic_DNA"/>
</dbReference>
<feature type="chain" id="PRO_5040462122" description="CFEM domain-containing protein" evidence="16">
    <location>
        <begin position="18"/>
        <end position="108"/>
    </location>
</feature>
<name>A0A9P8UNN1_9PEZI</name>
<keyword evidence="6 15" id="KW-0349">Heme</keyword>
<feature type="domain" description="CFEM" evidence="17">
    <location>
        <begin position="1"/>
        <end position="108"/>
    </location>
</feature>
<keyword evidence="11" id="KW-0472">Membrane</keyword>
<evidence type="ECO:0000256" key="1">
    <source>
        <dbReference type="ARBA" id="ARBA00004609"/>
    </source>
</evidence>
<feature type="disulfide bond" evidence="15">
    <location>
        <begin position="26"/>
        <end position="66"/>
    </location>
</feature>
<accession>A0A9P8UNN1</accession>
<dbReference type="AlphaFoldDB" id="A0A9P8UNN1"/>
<evidence type="ECO:0000256" key="5">
    <source>
        <dbReference type="ARBA" id="ARBA00022525"/>
    </source>
</evidence>
<keyword evidence="10 15" id="KW-0408">Iron</keyword>
<dbReference type="InterPro" id="IPR051735">
    <property type="entry name" value="CFEM_domain"/>
</dbReference>
<feature type="disulfide bond" evidence="15">
    <location>
        <begin position="30"/>
        <end position="61"/>
    </location>
</feature>
<dbReference type="InterPro" id="IPR008427">
    <property type="entry name" value="Extracellular_membr_CFEM_dom"/>
</dbReference>
<keyword evidence="19" id="KW-1185">Reference proteome</keyword>
<proteinExistence type="inferred from homology"/>
<keyword evidence="9 16" id="KW-0732">Signal</keyword>
<feature type="disulfide bond" evidence="15">
    <location>
        <begin position="49"/>
        <end position="82"/>
    </location>
</feature>
<evidence type="ECO:0000256" key="8">
    <source>
        <dbReference type="ARBA" id="ARBA00022723"/>
    </source>
</evidence>
<keyword evidence="12 15" id="KW-1015">Disulfide bond</keyword>
<dbReference type="PANTHER" id="PTHR37928">
    <property type="entry name" value="CFEM DOMAIN PROTEIN (AFU_ORTHOLOGUE AFUA_6G14090)"/>
    <property type="match status" value="1"/>
</dbReference>
<feature type="binding site" description="axial binding residue" evidence="15">
    <location>
        <position position="44"/>
    </location>
    <ligand>
        <name>heme</name>
        <dbReference type="ChEBI" id="CHEBI:30413"/>
    </ligand>
    <ligandPart>
        <name>Fe</name>
        <dbReference type="ChEBI" id="CHEBI:18248"/>
    </ligandPart>
</feature>
<dbReference type="PROSITE" id="PS52012">
    <property type="entry name" value="CFEM"/>
    <property type="match status" value="1"/>
</dbReference>
<dbReference type="PANTHER" id="PTHR37928:SF2">
    <property type="entry name" value="GPI ANCHORED CFEM DOMAIN PROTEIN (AFU_ORTHOLOGUE AFUA_6G10580)"/>
    <property type="match status" value="1"/>
</dbReference>
<evidence type="ECO:0000259" key="17">
    <source>
        <dbReference type="PROSITE" id="PS52012"/>
    </source>
</evidence>
<evidence type="ECO:0000313" key="18">
    <source>
        <dbReference type="EMBL" id="KAH6655385.1"/>
    </source>
</evidence>
<evidence type="ECO:0000256" key="3">
    <source>
        <dbReference type="ARBA" id="ARBA00010031"/>
    </source>
</evidence>
<dbReference type="RefSeq" id="XP_045959650.1">
    <property type="nucleotide sequence ID" value="XM_046107095.1"/>
</dbReference>
<dbReference type="GO" id="GO:0046872">
    <property type="term" value="F:metal ion binding"/>
    <property type="evidence" value="ECO:0007669"/>
    <property type="project" value="UniProtKB-UniRule"/>
</dbReference>
<evidence type="ECO:0000256" key="6">
    <source>
        <dbReference type="ARBA" id="ARBA00022617"/>
    </source>
</evidence>
<keyword evidence="7" id="KW-0336">GPI-anchor</keyword>
<evidence type="ECO:0000256" key="12">
    <source>
        <dbReference type="ARBA" id="ARBA00023157"/>
    </source>
</evidence>
<evidence type="ECO:0000313" key="19">
    <source>
        <dbReference type="Proteomes" id="UP000758603"/>
    </source>
</evidence>
<organism evidence="18 19">
    <name type="scientific">Truncatella angustata</name>
    <dbReference type="NCBI Taxonomy" id="152316"/>
    <lineage>
        <taxon>Eukaryota</taxon>
        <taxon>Fungi</taxon>
        <taxon>Dikarya</taxon>
        <taxon>Ascomycota</taxon>
        <taxon>Pezizomycotina</taxon>
        <taxon>Sordariomycetes</taxon>
        <taxon>Xylariomycetidae</taxon>
        <taxon>Amphisphaeriales</taxon>
        <taxon>Sporocadaceae</taxon>
        <taxon>Truncatella</taxon>
    </lineage>
</organism>
<comment type="subcellular location">
    <subcellularLocation>
        <location evidence="1">Cell membrane</location>
        <topology evidence="1">Lipid-anchor</topology>
        <topology evidence="1">GPI-anchor</topology>
    </subcellularLocation>
    <subcellularLocation>
        <location evidence="2">Secreted</location>
    </subcellularLocation>
</comment>
<evidence type="ECO:0000256" key="15">
    <source>
        <dbReference type="PROSITE-ProRule" id="PRU01356"/>
    </source>
</evidence>
<dbReference type="GO" id="GO:0005576">
    <property type="term" value="C:extracellular region"/>
    <property type="evidence" value="ECO:0007669"/>
    <property type="project" value="UniProtKB-SubCell"/>
</dbReference>
<dbReference type="SMART" id="SM00747">
    <property type="entry name" value="CFEM"/>
    <property type="match status" value="1"/>
</dbReference>
<dbReference type="GO" id="GO:0098552">
    <property type="term" value="C:side of membrane"/>
    <property type="evidence" value="ECO:0007669"/>
    <property type="project" value="UniProtKB-KW"/>
</dbReference>
<dbReference type="Pfam" id="PF05730">
    <property type="entry name" value="CFEM"/>
    <property type="match status" value="1"/>
</dbReference>
<protein>
    <recommendedName>
        <fullName evidence="17">CFEM domain-containing protein</fullName>
    </recommendedName>
</protein>
<evidence type="ECO:0000256" key="11">
    <source>
        <dbReference type="ARBA" id="ARBA00023136"/>
    </source>
</evidence>
<dbReference type="GeneID" id="70135986"/>
<evidence type="ECO:0000256" key="4">
    <source>
        <dbReference type="ARBA" id="ARBA00022475"/>
    </source>
</evidence>
<evidence type="ECO:0000256" key="9">
    <source>
        <dbReference type="ARBA" id="ARBA00022729"/>
    </source>
</evidence>
<keyword evidence="8 15" id="KW-0479">Metal-binding</keyword>
<dbReference type="Proteomes" id="UP000758603">
    <property type="component" value="Unassembled WGS sequence"/>
</dbReference>
<feature type="signal peptide" evidence="16">
    <location>
        <begin position="1"/>
        <end position="17"/>
    </location>
</feature>
<keyword evidence="13" id="KW-0325">Glycoprotein</keyword>
<keyword evidence="5" id="KW-0964">Secreted</keyword>
<evidence type="ECO:0000256" key="13">
    <source>
        <dbReference type="ARBA" id="ARBA00023180"/>
    </source>
</evidence>
<evidence type="ECO:0000256" key="14">
    <source>
        <dbReference type="ARBA" id="ARBA00023288"/>
    </source>
</evidence>
<keyword evidence="14" id="KW-0449">Lipoprotein</keyword>
<feature type="disulfide bond" evidence="15">
    <location>
        <begin position="40"/>
        <end position="47"/>
    </location>
</feature>
<evidence type="ECO:0000256" key="7">
    <source>
        <dbReference type="ARBA" id="ARBA00022622"/>
    </source>
</evidence>
<evidence type="ECO:0000256" key="10">
    <source>
        <dbReference type="ARBA" id="ARBA00023004"/>
    </source>
</evidence>
<sequence length="108" mass="10723">MKVLFFIVAFVSAPTLAQDLNALPACAQTCALNAIGGSGCAVTDLKCICESASFISSYTSCITTSCGAADQAAAISFAIQYCASAIFTLSSASATLSAQASSTTASAL</sequence>